<dbReference type="EMBL" id="KV425913">
    <property type="protein sequence ID" value="KZV98951.1"/>
    <property type="molecule type" value="Genomic_DNA"/>
</dbReference>
<dbReference type="STRING" id="1314781.A0A165M9H3"/>
<evidence type="ECO:0000313" key="4">
    <source>
        <dbReference type="EMBL" id="KZV98951.1"/>
    </source>
</evidence>
<evidence type="ECO:0000256" key="1">
    <source>
        <dbReference type="ARBA" id="ARBA00022630"/>
    </source>
</evidence>
<keyword evidence="1" id="KW-0285">Flavoprotein</keyword>
<dbReference type="PRINTS" id="PR00411">
    <property type="entry name" value="PNDRDTASEI"/>
</dbReference>
<keyword evidence="2" id="KW-0274">FAD</keyword>
<dbReference type="PANTHER" id="PTHR43539:SF68">
    <property type="entry name" value="FLAVIN-BINDING MONOOXYGENASE-LIKE PROTEIN (AFU_ORTHOLOGUE AFUA_4G09220)"/>
    <property type="match status" value="1"/>
</dbReference>
<evidence type="ECO:0000256" key="2">
    <source>
        <dbReference type="ARBA" id="ARBA00022827"/>
    </source>
</evidence>
<dbReference type="PANTHER" id="PTHR43539">
    <property type="entry name" value="FLAVIN-BINDING MONOOXYGENASE-LIKE PROTEIN (AFU_ORTHOLOGUE AFUA_4G09220)"/>
    <property type="match status" value="1"/>
</dbReference>
<accession>A0A165M9H3</accession>
<dbReference type="GO" id="GO:0004499">
    <property type="term" value="F:N,N-dimethylaniline monooxygenase activity"/>
    <property type="evidence" value="ECO:0007669"/>
    <property type="project" value="InterPro"/>
</dbReference>
<dbReference type="InterPro" id="IPR020946">
    <property type="entry name" value="Flavin_mOase-like"/>
</dbReference>
<name>A0A165M9H3_EXIGL</name>
<dbReference type="Proteomes" id="UP000077266">
    <property type="component" value="Unassembled WGS sequence"/>
</dbReference>
<dbReference type="GO" id="GO:0050661">
    <property type="term" value="F:NADP binding"/>
    <property type="evidence" value="ECO:0007669"/>
    <property type="project" value="InterPro"/>
</dbReference>
<dbReference type="InParanoid" id="A0A165M9H3"/>
<gene>
    <name evidence="4" type="ORF">EXIGLDRAFT_831740</name>
</gene>
<dbReference type="InterPro" id="IPR050982">
    <property type="entry name" value="Auxin_biosynth/cation_transpt"/>
</dbReference>
<dbReference type="AlphaFoldDB" id="A0A165M9H3"/>
<dbReference type="GO" id="GO:0050660">
    <property type="term" value="F:flavin adenine dinucleotide binding"/>
    <property type="evidence" value="ECO:0007669"/>
    <property type="project" value="InterPro"/>
</dbReference>
<dbReference type="OrthoDB" id="74360at2759"/>
<protein>
    <submittedName>
        <fullName evidence="4">FAD/NAD(P)-binding domain-containing protein</fullName>
    </submittedName>
</protein>
<keyword evidence="3" id="KW-0560">Oxidoreductase</keyword>
<dbReference type="Gene3D" id="3.50.50.60">
    <property type="entry name" value="FAD/NAD(P)-binding domain"/>
    <property type="match status" value="2"/>
</dbReference>
<reference evidence="4 5" key="1">
    <citation type="journal article" date="2016" name="Mol. Biol. Evol.">
        <title>Comparative Genomics of Early-Diverging Mushroom-Forming Fungi Provides Insights into the Origins of Lignocellulose Decay Capabilities.</title>
        <authorList>
            <person name="Nagy L.G."/>
            <person name="Riley R."/>
            <person name="Tritt A."/>
            <person name="Adam C."/>
            <person name="Daum C."/>
            <person name="Floudas D."/>
            <person name="Sun H."/>
            <person name="Yadav J.S."/>
            <person name="Pangilinan J."/>
            <person name="Larsson K.H."/>
            <person name="Matsuura K."/>
            <person name="Barry K."/>
            <person name="Labutti K."/>
            <person name="Kuo R."/>
            <person name="Ohm R.A."/>
            <person name="Bhattacharya S.S."/>
            <person name="Shirouzu T."/>
            <person name="Yoshinaga Y."/>
            <person name="Martin F.M."/>
            <person name="Grigoriev I.V."/>
            <person name="Hibbett D.S."/>
        </authorList>
    </citation>
    <scope>NUCLEOTIDE SEQUENCE [LARGE SCALE GENOMIC DNA]</scope>
    <source>
        <strain evidence="4 5">HHB12029</strain>
    </source>
</reference>
<sequence>MADTDAQTVATRWLQDLSVACAKDDASAFQALLLPDGVYRDLLCLSWDFRSLSGREAVDRFLRDDNRLARAGMHAFAIDASTGFGPPFFYPVPGAPPTVRGIQLSFTFKLQSPPAVAKGLARLMQDPQDGRYKAFTLFTSLHDLIGHEEIVGAPAIPLSSTWRQIREAKVSKIESDPTVLIVGAAQNGLLTAARLGQMGIPALVIEREAQVGDSWRQRYDSLKLHTYSRICSFLYESYPQNFPQYMPKDRLADALEAYVKSQDLVVWTSAALLPTPTYDDKTGRWTVVVMREGKEVHLRPKHIVMATGFAGEANIPSWPGKETFKGVVYHSGVHPGGHHFEGKNVVVVGAGQSAADICMDFVRCGAENITMVQRSATCVTSLSIVENNFYTHWPEARSVEDSDFAVNAFPQSLLLRLAAGGGTAMEKEADKEMHEGLRKAGFQLTWGQEYGKGEIGMFGILLQRFGGYWLDQGCAQNIASGRIALKQGQEIARYDEDGLVFADGSKLAADVVVLATGYKGIRHTASKIFGKDLIDKTTQVWGLDDEGETRGMYRPSGHPGLWYAVGGFNHARFYSRHLGLQILAKELDLKA</sequence>
<proteinExistence type="predicted"/>
<dbReference type="Pfam" id="PF00743">
    <property type="entry name" value="FMO-like"/>
    <property type="match status" value="1"/>
</dbReference>
<evidence type="ECO:0000313" key="5">
    <source>
        <dbReference type="Proteomes" id="UP000077266"/>
    </source>
</evidence>
<keyword evidence="5" id="KW-1185">Reference proteome</keyword>
<organism evidence="4 5">
    <name type="scientific">Exidia glandulosa HHB12029</name>
    <dbReference type="NCBI Taxonomy" id="1314781"/>
    <lineage>
        <taxon>Eukaryota</taxon>
        <taxon>Fungi</taxon>
        <taxon>Dikarya</taxon>
        <taxon>Basidiomycota</taxon>
        <taxon>Agaricomycotina</taxon>
        <taxon>Agaricomycetes</taxon>
        <taxon>Auriculariales</taxon>
        <taxon>Exidiaceae</taxon>
        <taxon>Exidia</taxon>
    </lineage>
</organism>
<evidence type="ECO:0000256" key="3">
    <source>
        <dbReference type="ARBA" id="ARBA00023002"/>
    </source>
</evidence>
<dbReference type="InterPro" id="IPR036188">
    <property type="entry name" value="FAD/NAD-bd_sf"/>
</dbReference>
<dbReference type="SUPFAM" id="SSF51905">
    <property type="entry name" value="FAD/NAD(P)-binding domain"/>
    <property type="match status" value="2"/>
</dbReference>